<proteinExistence type="predicted"/>
<keyword evidence="1" id="KW-1133">Transmembrane helix</keyword>
<dbReference type="AlphaFoldDB" id="A0A4D5RYG2"/>
<protein>
    <submittedName>
        <fullName evidence="2">Putative secreted protein</fullName>
    </submittedName>
</protein>
<name>A0A4D5RYG2_IXOSC</name>
<evidence type="ECO:0000313" key="2">
    <source>
        <dbReference type="EMBL" id="MOY41834.1"/>
    </source>
</evidence>
<organism evidence="2">
    <name type="scientific">Ixodes scapularis</name>
    <name type="common">Black-legged tick</name>
    <name type="synonym">Deer tick</name>
    <dbReference type="NCBI Taxonomy" id="6945"/>
    <lineage>
        <taxon>Eukaryota</taxon>
        <taxon>Metazoa</taxon>
        <taxon>Ecdysozoa</taxon>
        <taxon>Arthropoda</taxon>
        <taxon>Chelicerata</taxon>
        <taxon>Arachnida</taxon>
        <taxon>Acari</taxon>
        <taxon>Parasitiformes</taxon>
        <taxon>Ixodida</taxon>
        <taxon>Ixodoidea</taxon>
        <taxon>Ixodidae</taxon>
        <taxon>Ixodinae</taxon>
        <taxon>Ixodes</taxon>
    </lineage>
</organism>
<accession>A0A4D5RYG2</accession>
<feature type="transmembrane region" description="Helical" evidence="1">
    <location>
        <begin position="6"/>
        <end position="25"/>
    </location>
</feature>
<reference evidence="2" key="1">
    <citation type="submission" date="2019-04" db="EMBL/GenBank/DDBJ databases">
        <title>An insight into the mialome of Ixodes scapularis.</title>
        <authorList>
            <person name="Ribeiro J.M."/>
            <person name="Mather T.N."/>
            <person name="Karim S."/>
        </authorList>
    </citation>
    <scope>NUCLEOTIDE SEQUENCE</scope>
</reference>
<evidence type="ECO:0000256" key="1">
    <source>
        <dbReference type="SAM" id="Phobius"/>
    </source>
</evidence>
<sequence>MSFMETTGFSLFYLYLNAAAFIWTMREKVLLAHSLCHQVQFQIFILHSNITFWNKAFVLGGPLPISRRLGICEGRRRHIHFAGGLCYVLAAQLLKSITVHQNK</sequence>
<dbReference type="EMBL" id="GHJT01007863">
    <property type="protein sequence ID" value="MOY41834.1"/>
    <property type="molecule type" value="Transcribed_RNA"/>
</dbReference>
<keyword evidence="1" id="KW-0472">Membrane</keyword>
<keyword evidence="1" id="KW-0812">Transmembrane</keyword>